<accession>A0A1V4QFV3</accession>
<evidence type="ECO:0000259" key="1">
    <source>
        <dbReference type="Pfam" id="PF19502"/>
    </source>
</evidence>
<proteinExistence type="predicted"/>
<gene>
    <name evidence="2" type="ORF">BXT86_04200</name>
</gene>
<protein>
    <recommendedName>
        <fullName evidence="1">DUF6036 domain-containing protein</fullName>
    </recommendedName>
</protein>
<dbReference type="Pfam" id="PF19502">
    <property type="entry name" value="DUF6036"/>
    <property type="match status" value="1"/>
</dbReference>
<evidence type="ECO:0000313" key="3">
    <source>
        <dbReference type="Proteomes" id="UP000191663"/>
    </source>
</evidence>
<feature type="domain" description="DUF6036" evidence="1">
    <location>
        <begin position="21"/>
        <end position="140"/>
    </location>
</feature>
<reference evidence="3" key="1">
    <citation type="submission" date="2017-01" db="EMBL/GenBank/DDBJ databases">
        <title>Novel pathways for hydrocarbon cycling and metabolic interdependencies in hydrothermal sediment communities.</title>
        <authorList>
            <person name="Dombrowski N."/>
            <person name="Seitz K."/>
            <person name="Teske A."/>
            <person name="Baker B."/>
        </authorList>
    </citation>
    <scope>NUCLEOTIDE SEQUENCE [LARGE SCALE GENOMIC DNA]</scope>
</reference>
<dbReference type="EMBL" id="MUKB01000068">
    <property type="protein sequence ID" value="OPX17871.1"/>
    <property type="molecule type" value="Genomic_DNA"/>
</dbReference>
<evidence type="ECO:0000313" key="2">
    <source>
        <dbReference type="EMBL" id="OPX17871.1"/>
    </source>
</evidence>
<dbReference type="Proteomes" id="UP000191663">
    <property type="component" value="Unassembled WGS sequence"/>
</dbReference>
<sequence length="193" mass="22020">MIRTKNLESILRNLNYQIKVNKGSPINLVVCGGTALLALGFIKRVTKDIDVLGVYSSETGVQKIKKFPEWLTKAAKKVARDYGLPQGWLNLGPAAQLETGLPDGLDKRLIAKCYGEYLTIYYISRIDQIFFKLYAAVDRNDYHVEDLFALEPTTEELEKAIRWVLSQDVSLEFRLLLKNFLEKNAYEDIAEKI</sequence>
<dbReference type="InterPro" id="IPR045792">
    <property type="entry name" value="DUF6036"/>
</dbReference>
<dbReference type="AlphaFoldDB" id="A0A1V4QFV3"/>
<organism evidence="2 3">
    <name type="scientific">candidate division WOR-3 bacterium 4484_100</name>
    <dbReference type="NCBI Taxonomy" id="1936077"/>
    <lineage>
        <taxon>Bacteria</taxon>
        <taxon>Bacteria division WOR-3</taxon>
    </lineage>
</organism>
<name>A0A1V4QFV3_UNCW3</name>
<comment type="caution">
    <text evidence="2">The sequence shown here is derived from an EMBL/GenBank/DDBJ whole genome shotgun (WGS) entry which is preliminary data.</text>
</comment>